<organism evidence="2">
    <name type="scientific">Anguilla anguilla</name>
    <name type="common">European freshwater eel</name>
    <name type="synonym">Muraena anguilla</name>
    <dbReference type="NCBI Taxonomy" id="7936"/>
    <lineage>
        <taxon>Eukaryota</taxon>
        <taxon>Metazoa</taxon>
        <taxon>Chordata</taxon>
        <taxon>Craniata</taxon>
        <taxon>Vertebrata</taxon>
        <taxon>Euteleostomi</taxon>
        <taxon>Actinopterygii</taxon>
        <taxon>Neopterygii</taxon>
        <taxon>Teleostei</taxon>
        <taxon>Anguilliformes</taxon>
        <taxon>Anguillidae</taxon>
        <taxon>Anguilla</taxon>
    </lineage>
</organism>
<proteinExistence type="predicted"/>
<dbReference type="AlphaFoldDB" id="A0A0E9XQD1"/>
<feature type="region of interest" description="Disordered" evidence="1">
    <location>
        <begin position="1"/>
        <end position="46"/>
    </location>
</feature>
<reference evidence="2" key="2">
    <citation type="journal article" date="2015" name="Fish Shellfish Immunol.">
        <title>Early steps in the European eel (Anguilla anguilla)-Vibrio vulnificus interaction in the gills: Role of the RtxA13 toxin.</title>
        <authorList>
            <person name="Callol A."/>
            <person name="Pajuelo D."/>
            <person name="Ebbesson L."/>
            <person name="Teles M."/>
            <person name="MacKenzie S."/>
            <person name="Amaro C."/>
        </authorList>
    </citation>
    <scope>NUCLEOTIDE SEQUENCE</scope>
</reference>
<reference evidence="2" key="1">
    <citation type="submission" date="2014-11" db="EMBL/GenBank/DDBJ databases">
        <authorList>
            <person name="Amaro Gonzalez C."/>
        </authorList>
    </citation>
    <scope>NUCLEOTIDE SEQUENCE</scope>
</reference>
<dbReference type="EMBL" id="GBXM01004684">
    <property type="protein sequence ID" value="JAI03894.1"/>
    <property type="molecule type" value="Transcribed_RNA"/>
</dbReference>
<protein>
    <submittedName>
        <fullName evidence="2">Uncharacterized protein</fullName>
    </submittedName>
</protein>
<evidence type="ECO:0000256" key="1">
    <source>
        <dbReference type="SAM" id="MobiDB-lite"/>
    </source>
</evidence>
<evidence type="ECO:0000313" key="2">
    <source>
        <dbReference type="EMBL" id="JAI03894.1"/>
    </source>
</evidence>
<feature type="compositionally biased region" description="Basic and acidic residues" evidence="1">
    <location>
        <begin position="1"/>
        <end position="13"/>
    </location>
</feature>
<name>A0A0E9XQD1_ANGAN</name>
<sequence>MVHEKQTGRERNGIEPSQDAGLEPISARSEEEAGEHLGQVANPLQGPHTHTYRLICLPLDCGRKPKYLEDTHTDKERKYKLVPHRKVPTRNLNTCCCEVL</sequence>
<accession>A0A0E9XQD1</accession>